<gene>
    <name evidence="3" type="ORF">SAMN02745130_00287</name>
</gene>
<dbReference type="OrthoDB" id="5510290at2"/>
<dbReference type="InterPro" id="IPR018637">
    <property type="entry name" value="DUF2059"/>
</dbReference>
<organism evidence="3 4">
    <name type="scientific">Thiothrix eikelboomii</name>
    <dbReference type="NCBI Taxonomy" id="92487"/>
    <lineage>
        <taxon>Bacteria</taxon>
        <taxon>Pseudomonadati</taxon>
        <taxon>Pseudomonadota</taxon>
        <taxon>Gammaproteobacteria</taxon>
        <taxon>Thiotrichales</taxon>
        <taxon>Thiotrichaceae</taxon>
        <taxon>Thiothrix</taxon>
    </lineage>
</organism>
<dbReference type="RefSeq" id="WP_078920789.1">
    <property type="nucleotide sequence ID" value="NZ_FUYB01000001.1"/>
</dbReference>
<dbReference type="EMBL" id="FUYB01000001">
    <property type="protein sequence ID" value="SKA68432.1"/>
    <property type="molecule type" value="Genomic_DNA"/>
</dbReference>
<sequence>MKALFFLSIFALTTLAFALEDNLENRQAQAKRYLEANPPKAMAQALADQTVTMLPEAERKPYLDMLTKHLDVKAIHQAMQTALMNHFTANELEVLANFYSNPEAKTALAKMDPYMAEVLPVLQAEMLKAQQKAFNASNSRTQVDEVTNNSIVKLP</sequence>
<feature type="domain" description="DUF2059" evidence="2">
    <location>
        <begin position="74"/>
        <end position="131"/>
    </location>
</feature>
<keyword evidence="4" id="KW-1185">Reference proteome</keyword>
<proteinExistence type="predicted"/>
<feature type="chain" id="PRO_5012865978" description="DUF2059 domain-containing protein" evidence="1">
    <location>
        <begin position="19"/>
        <end position="155"/>
    </location>
</feature>
<feature type="signal peptide" evidence="1">
    <location>
        <begin position="1"/>
        <end position="18"/>
    </location>
</feature>
<evidence type="ECO:0000259" key="2">
    <source>
        <dbReference type="Pfam" id="PF09832"/>
    </source>
</evidence>
<evidence type="ECO:0000313" key="3">
    <source>
        <dbReference type="EMBL" id="SKA68432.1"/>
    </source>
</evidence>
<dbReference type="STRING" id="92487.SAMN02745130_00287"/>
<reference evidence="3 4" key="1">
    <citation type="submission" date="2017-02" db="EMBL/GenBank/DDBJ databases">
        <authorList>
            <person name="Peterson S.W."/>
        </authorList>
    </citation>
    <scope>NUCLEOTIDE SEQUENCE [LARGE SCALE GENOMIC DNA]</scope>
    <source>
        <strain evidence="3 4">ATCC 49788</strain>
    </source>
</reference>
<keyword evidence="1" id="KW-0732">Signal</keyword>
<dbReference type="Pfam" id="PF09832">
    <property type="entry name" value="DUF2059"/>
    <property type="match status" value="1"/>
</dbReference>
<name>A0A1T4VTW4_9GAMM</name>
<dbReference type="Proteomes" id="UP000190460">
    <property type="component" value="Unassembled WGS sequence"/>
</dbReference>
<accession>A0A1T4VTW4</accession>
<dbReference type="AlphaFoldDB" id="A0A1T4VTW4"/>
<evidence type="ECO:0000313" key="4">
    <source>
        <dbReference type="Proteomes" id="UP000190460"/>
    </source>
</evidence>
<protein>
    <recommendedName>
        <fullName evidence="2">DUF2059 domain-containing protein</fullName>
    </recommendedName>
</protein>
<evidence type="ECO:0000256" key="1">
    <source>
        <dbReference type="SAM" id="SignalP"/>
    </source>
</evidence>